<sequence>MTLSSRVLLVDDDELTLQMLEATLEDAFKVVCVTSGEQALALCANEVFDLVVLDVDMPGLDGYETCRRLKADFQSADIPVIFHSAKVSIDERLQGYAAGGADYLAKPFDPTELQAKISLVLANRDKQRELAGQLDEVMNAVLSTADMVGEAGVVLEYQRQLASCADYAQVARALFEALQRYGLDGCLRIRGRAAALSLNARSPCSALENSILDHLQAQTEGPRIRPLGAHTGFSYGSVLLFVRDLRMDRGEAMDKAVSERMGRAIDNVAMLVEGAIVRVSALDTEMAARELADVRHLVSMTRNALTDISARSQAQKDEVKAIFESLNAEVESSFLHLGLTHSQEDFLSTLLKQHMEAVLTSMGKSQEVEDFLARVILKLNQYS</sequence>
<dbReference type="Gene3D" id="3.40.50.2300">
    <property type="match status" value="1"/>
</dbReference>
<dbReference type="GO" id="GO:0000160">
    <property type="term" value="P:phosphorelay signal transduction system"/>
    <property type="evidence" value="ECO:0007669"/>
    <property type="project" value="InterPro"/>
</dbReference>
<feature type="modified residue" description="4-aspartylphosphate" evidence="2">
    <location>
        <position position="54"/>
    </location>
</feature>
<dbReference type="EMBL" id="JACHLP010000003">
    <property type="protein sequence ID" value="MBB4843273.1"/>
    <property type="molecule type" value="Genomic_DNA"/>
</dbReference>
<dbReference type="RefSeq" id="WP_184298375.1">
    <property type="nucleotide sequence ID" value="NZ_JACHLP010000003.1"/>
</dbReference>
<name>A0A840L940_9BURK</name>
<dbReference type="Pfam" id="PF00072">
    <property type="entry name" value="Response_reg"/>
    <property type="match status" value="1"/>
</dbReference>
<dbReference type="SMART" id="SM00448">
    <property type="entry name" value="REC"/>
    <property type="match status" value="1"/>
</dbReference>
<dbReference type="PANTHER" id="PTHR44591:SF3">
    <property type="entry name" value="RESPONSE REGULATORY DOMAIN-CONTAINING PROTEIN"/>
    <property type="match status" value="1"/>
</dbReference>
<reference evidence="4 5" key="1">
    <citation type="submission" date="2020-08" db="EMBL/GenBank/DDBJ databases">
        <title>Functional genomics of gut bacteria from endangered species of beetles.</title>
        <authorList>
            <person name="Carlos-Shanley C."/>
        </authorList>
    </citation>
    <scope>NUCLEOTIDE SEQUENCE [LARGE SCALE GENOMIC DNA]</scope>
    <source>
        <strain evidence="4 5">S00239</strain>
    </source>
</reference>
<dbReference type="Proteomes" id="UP000562027">
    <property type="component" value="Unassembled WGS sequence"/>
</dbReference>
<evidence type="ECO:0000259" key="3">
    <source>
        <dbReference type="PROSITE" id="PS50110"/>
    </source>
</evidence>
<evidence type="ECO:0000313" key="5">
    <source>
        <dbReference type="Proteomes" id="UP000562027"/>
    </source>
</evidence>
<dbReference type="PANTHER" id="PTHR44591">
    <property type="entry name" value="STRESS RESPONSE REGULATOR PROTEIN 1"/>
    <property type="match status" value="1"/>
</dbReference>
<organism evidence="4 5">
    <name type="scientific">Roseateles oligotrophus</name>
    <dbReference type="NCBI Taxonomy" id="1769250"/>
    <lineage>
        <taxon>Bacteria</taxon>
        <taxon>Pseudomonadati</taxon>
        <taxon>Pseudomonadota</taxon>
        <taxon>Betaproteobacteria</taxon>
        <taxon>Burkholderiales</taxon>
        <taxon>Sphaerotilaceae</taxon>
        <taxon>Roseateles</taxon>
    </lineage>
</organism>
<proteinExistence type="predicted"/>
<keyword evidence="4" id="KW-0238">DNA-binding</keyword>
<dbReference type="AlphaFoldDB" id="A0A840L940"/>
<evidence type="ECO:0000256" key="2">
    <source>
        <dbReference type="PROSITE-ProRule" id="PRU00169"/>
    </source>
</evidence>
<dbReference type="PROSITE" id="PS50110">
    <property type="entry name" value="RESPONSE_REGULATORY"/>
    <property type="match status" value="1"/>
</dbReference>
<feature type="domain" description="Response regulatory" evidence="3">
    <location>
        <begin position="6"/>
        <end position="121"/>
    </location>
</feature>
<dbReference type="InterPro" id="IPR050595">
    <property type="entry name" value="Bact_response_regulator"/>
</dbReference>
<dbReference type="SUPFAM" id="SSF52172">
    <property type="entry name" value="CheY-like"/>
    <property type="match status" value="1"/>
</dbReference>
<comment type="caution">
    <text evidence="4">The sequence shown here is derived from an EMBL/GenBank/DDBJ whole genome shotgun (WGS) entry which is preliminary data.</text>
</comment>
<evidence type="ECO:0000256" key="1">
    <source>
        <dbReference type="ARBA" id="ARBA00022553"/>
    </source>
</evidence>
<dbReference type="GO" id="GO:0003677">
    <property type="term" value="F:DNA binding"/>
    <property type="evidence" value="ECO:0007669"/>
    <property type="project" value="UniProtKB-KW"/>
</dbReference>
<gene>
    <name evidence="4" type="ORF">HNP55_001792</name>
</gene>
<dbReference type="InterPro" id="IPR001789">
    <property type="entry name" value="Sig_transdc_resp-reg_receiver"/>
</dbReference>
<dbReference type="InterPro" id="IPR011006">
    <property type="entry name" value="CheY-like_superfamily"/>
</dbReference>
<evidence type="ECO:0000313" key="4">
    <source>
        <dbReference type="EMBL" id="MBB4843273.1"/>
    </source>
</evidence>
<accession>A0A840L940</accession>
<keyword evidence="5" id="KW-1185">Reference proteome</keyword>
<protein>
    <submittedName>
        <fullName evidence="4">DNA-binding response OmpR family regulator</fullName>
    </submittedName>
</protein>
<keyword evidence="1 2" id="KW-0597">Phosphoprotein</keyword>